<dbReference type="InterPro" id="IPR002539">
    <property type="entry name" value="MaoC-like_dom"/>
</dbReference>
<evidence type="ECO:0000259" key="1">
    <source>
        <dbReference type="Pfam" id="PF01575"/>
    </source>
</evidence>
<dbReference type="RefSeq" id="WP_090644448.1">
    <property type="nucleotide sequence ID" value="NZ_CBCRYE010000001.1"/>
</dbReference>
<dbReference type="GO" id="GO:0006633">
    <property type="term" value="P:fatty acid biosynthetic process"/>
    <property type="evidence" value="ECO:0007669"/>
    <property type="project" value="InterPro"/>
</dbReference>
<name>A0A1G4QAR8_9CAUL</name>
<dbReference type="GO" id="GO:0019171">
    <property type="term" value="F:(3R)-hydroxyacyl-[acyl-carrier-protein] dehydratase activity"/>
    <property type="evidence" value="ECO:0007669"/>
    <property type="project" value="TreeGrafter"/>
</dbReference>
<dbReference type="AlphaFoldDB" id="A0A1G4QAR8"/>
<dbReference type="InterPro" id="IPR029069">
    <property type="entry name" value="HotDog_dom_sf"/>
</dbReference>
<dbReference type="Pfam" id="PF01575">
    <property type="entry name" value="MaoC_dehydratas"/>
    <property type="match status" value="1"/>
</dbReference>
<dbReference type="Proteomes" id="UP000199150">
    <property type="component" value="Unassembled WGS sequence"/>
</dbReference>
<dbReference type="EMBL" id="FMTS01000001">
    <property type="protein sequence ID" value="SCW41239.1"/>
    <property type="molecule type" value="Genomic_DNA"/>
</dbReference>
<dbReference type="InterPro" id="IPR050965">
    <property type="entry name" value="UPF0336/Enoyl-CoA_hydratase"/>
</dbReference>
<evidence type="ECO:0000313" key="2">
    <source>
        <dbReference type="EMBL" id="SCW41239.1"/>
    </source>
</evidence>
<dbReference type="PANTHER" id="PTHR43437">
    <property type="entry name" value="HYDROXYACYL-THIOESTER DEHYDRATASE TYPE 2, MITOCHONDRIAL-RELATED"/>
    <property type="match status" value="1"/>
</dbReference>
<sequence length="145" mass="15640">MTQDTFSAYYLDELSIDQTASRVFTVDDAAIRAFADVSTDHNPVHVDEDFAAKSPFKGRIAHGMLLGAYISATLATDLPGRGSIYVSQTLDFKRAVRPGDEVTIEVTIKAIDLKSGHVTLSTLAKVRNKTMLSGTAVVIAPKRPA</sequence>
<reference evidence="3" key="1">
    <citation type="submission" date="2016-10" db="EMBL/GenBank/DDBJ databases">
        <authorList>
            <person name="Varghese N."/>
            <person name="Submissions S."/>
        </authorList>
    </citation>
    <scope>NUCLEOTIDE SEQUENCE [LARGE SCALE GENOMIC DNA]</scope>
    <source>
        <strain evidence="3">CGMCC 1.3431</strain>
    </source>
</reference>
<dbReference type="Gene3D" id="3.10.129.10">
    <property type="entry name" value="Hotdog Thioesterase"/>
    <property type="match status" value="1"/>
</dbReference>
<dbReference type="PANTHER" id="PTHR43437:SF3">
    <property type="entry name" value="HYDROXYACYL-THIOESTER DEHYDRATASE TYPE 2, MITOCHONDRIAL"/>
    <property type="match status" value="1"/>
</dbReference>
<dbReference type="OrthoDB" id="9800237at2"/>
<dbReference type="SUPFAM" id="SSF54637">
    <property type="entry name" value="Thioesterase/thiol ester dehydrase-isomerase"/>
    <property type="match status" value="1"/>
</dbReference>
<dbReference type="InterPro" id="IPR003965">
    <property type="entry name" value="Fatty_acid_synthase"/>
</dbReference>
<dbReference type="GO" id="GO:0004312">
    <property type="term" value="F:fatty acid synthase activity"/>
    <property type="evidence" value="ECO:0007669"/>
    <property type="project" value="InterPro"/>
</dbReference>
<dbReference type="CDD" id="cd03449">
    <property type="entry name" value="R_hydratase"/>
    <property type="match status" value="1"/>
</dbReference>
<accession>A0A1G4QAR8</accession>
<organism evidence="2 3">
    <name type="scientific">Asticcacaulis taihuensis</name>
    <dbReference type="NCBI Taxonomy" id="260084"/>
    <lineage>
        <taxon>Bacteria</taxon>
        <taxon>Pseudomonadati</taxon>
        <taxon>Pseudomonadota</taxon>
        <taxon>Alphaproteobacteria</taxon>
        <taxon>Caulobacterales</taxon>
        <taxon>Caulobacteraceae</taxon>
        <taxon>Asticcacaulis</taxon>
    </lineage>
</organism>
<feature type="domain" description="MaoC-like" evidence="1">
    <location>
        <begin position="23"/>
        <end position="114"/>
    </location>
</feature>
<protein>
    <submittedName>
        <fullName evidence="2">3-hydroxybutyryl-CoA dehydratase</fullName>
    </submittedName>
</protein>
<gene>
    <name evidence="2" type="ORF">SAMN02927928_1033</name>
</gene>
<keyword evidence="3" id="KW-1185">Reference proteome</keyword>
<proteinExistence type="predicted"/>
<evidence type="ECO:0000313" key="3">
    <source>
        <dbReference type="Proteomes" id="UP000199150"/>
    </source>
</evidence>
<dbReference type="STRING" id="260084.SAMN02927928_1033"/>
<dbReference type="PRINTS" id="PR01483">
    <property type="entry name" value="FASYNTHASE"/>
</dbReference>
<dbReference type="GO" id="GO:0005835">
    <property type="term" value="C:fatty acid synthase complex"/>
    <property type="evidence" value="ECO:0007669"/>
    <property type="project" value="InterPro"/>
</dbReference>